<organism evidence="6 7">
    <name type="scientific">Pristionchus fissidentatus</name>
    <dbReference type="NCBI Taxonomy" id="1538716"/>
    <lineage>
        <taxon>Eukaryota</taxon>
        <taxon>Metazoa</taxon>
        <taxon>Ecdysozoa</taxon>
        <taxon>Nematoda</taxon>
        <taxon>Chromadorea</taxon>
        <taxon>Rhabditida</taxon>
        <taxon>Rhabditina</taxon>
        <taxon>Diplogasteromorpha</taxon>
        <taxon>Diplogasteroidea</taxon>
        <taxon>Neodiplogasteridae</taxon>
        <taxon>Pristionchus</taxon>
    </lineage>
</organism>
<dbReference type="Proteomes" id="UP001432322">
    <property type="component" value="Unassembled WGS sequence"/>
</dbReference>
<evidence type="ECO:0000256" key="4">
    <source>
        <dbReference type="PROSITE-ProRule" id="PRU00134"/>
    </source>
</evidence>
<dbReference type="PANTHER" id="PTHR12197:SF251">
    <property type="entry name" value="EG:BACR7C10.4 PROTEIN"/>
    <property type="match status" value="1"/>
</dbReference>
<keyword evidence="1" id="KW-0479">Metal-binding</keyword>
<keyword evidence="3" id="KW-0862">Zinc</keyword>
<name>A0AAV5WS16_9BILA</name>
<dbReference type="AlphaFoldDB" id="A0AAV5WS16"/>
<feature type="domain" description="MYND-type" evidence="5">
    <location>
        <begin position="23"/>
        <end position="64"/>
    </location>
</feature>
<evidence type="ECO:0000313" key="7">
    <source>
        <dbReference type="Proteomes" id="UP001432322"/>
    </source>
</evidence>
<gene>
    <name evidence="6" type="ORF">PFISCL1PPCAC_24340</name>
</gene>
<evidence type="ECO:0000256" key="3">
    <source>
        <dbReference type="ARBA" id="ARBA00022833"/>
    </source>
</evidence>
<protein>
    <recommendedName>
        <fullName evidence="5">MYND-type domain-containing protein</fullName>
    </recommendedName>
</protein>
<dbReference type="SUPFAM" id="SSF144232">
    <property type="entry name" value="HIT/MYND zinc finger-like"/>
    <property type="match status" value="1"/>
</dbReference>
<evidence type="ECO:0000313" key="6">
    <source>
        <dbReference type="EMBL" id="GMT33043.1"/>
    </source>
</evidence>
<evidence type="ECO:0000256" key="2">
    <source>
        <dbReference type="ARBA" id="ARBA00022771"/>
    </source>
</evidence>
<dbReference type="GO" id="GO:0005634">
    <property type="term" value="C:nucleus"/>
    <property type="evidence" value="ECO:0007669"/>
    <property type="project" value="TreeGrafter"/>
</dbReference>
<dbReference type="InterPro" id="IPR002893">
    <property type="entry name" value="Znf_MYND"/>
</dbReference>
<dbReference type="PANTHER" id="PTHR12197">
    <property type="entry name" value="HISTONE-LYSINE N-METHYLTRANSFERASE SMYD"/>
    <property type="match status" value="1"/>
</dbReference>
<dbReference type="InterPro" id="IPR050869">
    <property type="entry name" value="H3K4_H4K5_MeTrfase"/>
</dbReference>
<evidence type="ECO:0000259" key="5">
    <source>
        <dbReference type="PROSITE" id="PS50865"/>
    </source>
</evidence>
<dbReference type="GO" id="GO:0008270">
    <property type="term" value="F:zinc ion binding"/>
    <property type="evidence" value="ECO:0007669"/>
    <property type="project" value="UniProtKB-KW"/>
</dbReference>
<reference evidence="6" key="1">
    <citation type="submission" date="2023-10" db="EMBL/GenBank/DDBJ databases">
        <title>Genome assembly of Pristionchus species.</title>
        <authorList>
            <person name="Yoshida K."/>
            <person name="Sommer R.J."/>
        </authorList>
    </citation>
    <scope>NUCLEOTIDE SEQUENCE</scope>
    <source>
        <strain evidence="6">RS5133</strain>
    </source>
</reference>
<dbReference type="EMBL" id="BTSY01000006">
    <property type="protein sequence ID" value="GMT33043.1"/>
    <property type="molecule type" value="Genomic_DNA"/>
</dbReference>
<dbReference type="Gene3D" id="6.10.140.2220">
    <property type="match status" value="1"/>
</dbReference>
<dbReference type="PROSITE" id="PS50865">
    <property type="entry name" value="ZF_MYND_2"/>
    <property type="match status" value="1"/>
</dbReference>
<keyword evidence="2 4" id="KW-0863">Zinc-finger</keyword>
<proteinExistence type="predicted"/>
<comment type="caution">
    <text evidence="6">The sequence shown here is derived from an EMBL/GenBank/DDBJ whole genome shotgun (WGS) entry which is preliminary data.</text>
</comment>
<accession>A0AAV5WS16</accession>
<keyword evidence="7" id="KW-1185">Reference proteome</keyword>
<sequence length="79" mass="9153">MTDVVEEEPYAAVVHDEFLSSVCSYCFDKSFEEKALSRCAKCKIVHYCSADCQKKDWRIHKTECSFFVEKSPFIPSEDT</sequence>
<dbReference type="PROSITE" id="PS01360">
    <property type="entry name" value="ZF_MYND_1"/>
    <property type="match status" value="1"/>
</dbReference>
<evidence type="ECO:0000256" key="1">
    <source>
        <dbReference type="ARBA" id="ARBA00022723"/>
    </source>
</evidence>
<dbReference type="Pfam" id="PF01753">
    <property type="entry name" value="zf-MYND"/>
    <property type="match status" value="1"/>
</dbReference>